<dbReference type="Pfam" id="PF00795">
    <property type="entry name" value="CN_hydrolase"/>
    <property type="match status" value="1"/>
</dbReference>
<dbReference type="PANTHER" id="PTHR43674">
    <property type="entry name" value="NITRILASE C965.09-RELATED"/>
    <property type="match status" value="1"/>
</dbReference>
<dbReference type="InterPro" id="IPR036526">
    <property type="entry name" value="C-N_Hydrolase_sf"/>
</dbReference>
<dbReference type="CDD" id="cd07573">
    <property type="entry name" value="CPA"/>
    <property type="match status" value="1"/>
</dbReference>
<dbReference type="STRING" id="4615.A0A199V3N8"/>
<feature type="domain" description="CN hydrolase" evidence="2">
    <location>
        <begin position="10"/>
        <end position="232"/>
    </location>
</feature>
<dbReference type="InterPro" id="IPR003010">
    <property type="entry name" value="C-N_Hydrolase"/>
</dbReference>
<organism evidence="3 4">
    <name type="scientific">Ananas comosus</name>
    <name type="common">Pineapple</name>
    <name type="synonym">Ananas ananas</name>
    <dbReference type="NCBI Taxonomy" id="4615"/>
    <lineage>
        <taxon>Eukaryota</taxon>
        <taxon>Viridiplantae</taxon>
        <taxon>Streptophyta</taxon>
        <taxon>Embryophyta</taxon>
        <taxon>Tracheophyta</taxon>
        <taxon>Spermatophyta</taxon>
        <taxon>Magnoliopsida</taxon>
        <taxon>Liliopsida</taxon>
        <taxon>Poales</taxon>
        <taxon>Bromeliaceae</taxon>
        <taxon>Bromelioideae</taxon>
        <taxon>Ananas</taxon>
    </lineage>
</organism>
<evidence type="ECO:0000313" key="3">
    <source>
        <dbReference type="EMBL" id="OAY71692.1"/>
    </source>
</evidence>
<proteinExistence type="predicted"/>
<accession>A0A199V3N8</accession>
<dbReference type="EMBL" id="LSRQ01003355">
    <property type="protein sequence ID" value="OAY71692.1"/>
    <property type="molecule type" value="Genomic_DNA"/>
</dbReference>
<evidence type="ECO:0000259" key="2">
    <source>
        <dbReference type="PROSITE" id="PS50263"/>
    </source>
</evidence>
<dbReference type="PROSITE" id="PS50263">
    <property type="entry name" value="CN_HYDROLASE"/>
    <property type="match status" value="1"/>
</dbReference>
<reference evidence="3 4" key="1">
    <citation type="journal article" date="2016" name="DNA Res.">
        <title>The draft genome of MD-2 pineapple using hybrid error correction of long reads.</title>
        <authorList>
            <person name="Redwan R.M."/>
            <person name="Saidin A."/>
            <person name="Kumar S.V."/>
        </authorList>
    </citation>
    <scope>NUCLEOTIDE SEQUENCE [LARGE SCALE GENOMIC DNA]</scope>
    <source>
        <strain evidence="4">cv. MD2</strain>
        <tissue evidence="3">Leaf</tissue>
    </source>
</reference>
<dbReference type="Proteomes" id="UP000092600">
    <property type="component" value="Unassembled WGS sequence"/>
</dbReference>
<evidence type="ECO:0000256" key="1">
    <source>
        <dbReference type="ARBA" id="ARBA00022801"/>
    </source>
</evidence>
<gene>
    <name evidence="3" type="ORF">ACMD2_11679</name>
</gene>
<name>A0A199V3N8_ANACO</name>
<sequence>MKNGGGGRKVVVAAVQFACSDSESENVDRAERLIREAHQKGANIVLIQELFEGYYFCQAQREDFFKRAKPYKGNPTILRMQTLAKELGVVIPVRYQEKFYFNPGDTGFKVFATKFAKIGVAICWDQWFPEAARSMVLQGAEVLLYPTAIGSEPQDVTLDSREHWKRVMQGHAGANLVPIVASNRIGTETIKTEHGDSVIAFYGNSFIAGPAGEIVVLANDKDEDIVVAEFDLDKIKYQRHSWGVFRDRRPDLYKVLLTSDGQKPSSGP</sequence>
<dbReference type="GO" id="GO:0033388">
    <property type="term" value="P:putrescine biosynthetic process from arginine"/>
    <property type="evidence" value="ECO:0007669"/>
    <property type="project" value="TreeGrafter"/>
</dbReference>
<dbReference type="Gene3D" id="3.60.110.10">
    <property type="entry name" value="Carbon-nitrogen hydrolase"/>
    <property type="match status" value="2"/>
</dbReference>
<dbReference type="AlphaFoldDB" id="A0A199V3N8"/>
<dbReference type="PANTHER" id="PTHR43674:SF2">
    <property type="entry name" value="BETA-UREIDOPROPIONASE"/>
    <property type="match status" value="1"/>
</dbReference>
<protein>
    <submittedName>
        <fullName evidence="3">N-carbamoylputrescine amidase</fullName>
    </submittedName>
</protein>
<comment type="caution">
    <text evidence="3">The sequence shown here is derived from an EMBL/GenBank/DDBJ whole genome shotgun (WGS) entry which is preliminary data.</text>
</comment>
<keyword evidence="1" id="KW-0378">Hydrolase</keyword>
<dbReference type="GO" id="GO:0050126">
    <property type="term" value="F:N-carbamoylputrescine amidase activity"/>
    <property type="evidence" value="ECO:0007669"/>
    <property type="project" value="TreeGrafter"/>
</dbReference>
<evidence type="ECO:0000313" key="4">
    <source>
        <dbReference type="Proteomes" id="UP000092600"/>
    </source>
</evidence>
<dbReference type="SUPFAM" id="SSF56317">
    <property type="entry name" value="Carbon-nitrogen hydrolase"/>
    <property type="match status" value="1"/>
</dbReference>
<dbReference type="InterPro" id="IPR050345">
    <property type="entry name" value="Aliph_Amidase/BUP"/>
</dbReference>